<evidence type="ECO:0000313" key="3">
    <source>
        <dbReference type="EMBL" id="OPC84705.1"/>
    </source>
</evidence>
<feature type="region of interest" description="Disordered" evidence="1">
    <location>
        <begin position="79"/>
        <end position="125"/>
    </location>
</feature>
<comment type="caution">
    <text evidence="3">The sequence shown here is derived from an EMBL/GenBank/DDBJ whole genome shotgun (WGS) entry which is preliminary data.</text>
</comment>
<accession>A0A1T3P6Y5</accession>
<evidence type="ECO:0000256" key="2">
    <source>
        <dbReference type="SAM" id="Phobius"/>
    </source>
</evidence>
<evidence type="ECO:0000313" key="4">
    <source>
        <dbReference type="Proteomes" id="UP000190037"/>
    </source>
</evidence>
<feature type="transmembrane region" description="Helical" evidence="2">
    <location>
        <begin position="50"/>
        <end position="70"/>
    </location>
</feature>
<keyword evidence="4" id="KW-1185">Reference proteome</keyword>
<dbReference type="Proteomes" id="UP000190037">
    <property type="component" value="Unassembled WGS sequence"/>
</dbReference>
<keyword evidence="2" id="KW-0812">Transmembrane</keyword>
<proteinExistence type="predicted"/>
<protein>
    <submittedName>
        <fullName evidence="3">Uncharacterized protein</fullName>
    </submittedName>
</protein>
<dbReference type="STRING" id="159449.B4N89_30685"/>
<reference evidence="3 4" key="1">
    <citation type="submission" date="2017-03" db="EMBL/GenBank/DDBJ databases">
        <title>Draft genome sequence of Streptomyces scabrisporus NF3, endophyte isolated from Amphipterygium adstringens.</title>
        <authorList>
            <person name="Vazquez M."/>
            <person name="Ceapa C.D."/>
            <person name="Rodriguez Luna D."/>
            <person name="Sanchez Esquivel S."/>
        </authorList>
    </citation>
    <scope>NUCLEOTIDE SEQUENCE [LARGE SCALE GENOMIC DNA]</scope>
    <source>
        <strain evidence="3 4">NF3</strain>
    </source>
</reference>
<keyword evidence="2" id="KW-1133">Transmembrane helix</keyword>
<feature type="compositionally biased region" description="Basic and acidic residues" evidence="1">
    <location>
        <begin position="89"/>
        <end position="118"/>
    </location>
</feature>
<dbReference type="AlphaFoldDB" id="A0A1T3P6Y5"/>
<gene>
    <name evidence="3" type="ORF">B4N89_30685</name>
</gene>
<evidence type="ECO:0000256" key="1">
    <source>
        <dbReference type="SAM" id="MobiDB-lite"/>
    </source>
</evidence>
<name>A0A1T3P6Y5_9ACTN</name>
<sequence length="125" mass="13060">MVSASAALGHSGLVGFQVGWPSPVSGRTDGLGALVPLTEGVLGTLSGIQVPGVGVFLMMFAAWAGPTLAVRARIVAPATRSLAARPGPRRGDPAFDDRARMTNNPHQDRTDPAPEQARDHRRSAR</sequence>
<dbReference type="EMBL" id="MWQN01000001">
    <property type="protein sequence ID" value="OPC84705.1"/>
    <property type="molecule type" value="Genomic_DNA"/>
</dbReference>
<keyword evidence="2" id="KW-0472">Membrane</keyword>
<organism evidence="3 4">
    <name type="scientific">Embleya scabrispora</name>
    <dbReference type="NCBI Taxonomy" id="159449"/>
    <lineage>
        <taxon>Bacteria</taxon>
        <taxon>Bacillati</taxon>
        <taxon>Actinomycetota</taxon>
        <taxon>Actinomycetes</taxon>
        <taxon>Kitasatosporales</taxon>
        <taxon>Streptomycetaceae</taxon>
        <taxon>Embleya</taxon>
    </lineage>
</organism>